<dbReference type="EMBL" id="CP014167">
    <property type="protein sequence ID" value="ANS75351.1"/>
    <property type="molecule type" value="Genomic_DNA"/>
</dbReference>
<sequence length="213" mass="24855">MDALERAARSNKLERDTIKNHALPIIRGHLDLLQATENEDKLHFENSSEIINLIFDKAEENYDSILLDAHSGSQHAVTNQLLQSSDLVVVCLSQDRNVLDKYFDPSRRYWPEALHHIPHMLVIGRYDARSKYKVRNIAGKYSYKGDIFPFSYNTGFRDSMNDGNLRSYFLENQSVPKQHENYRFIQDIREIAAYILEKTEVFVPIQQAERRVP</sequence>
<gene>
    <name evidence="1" type="ORF">AWM70_12640</name>
</gene>
<dbReference type="AlphaFoldDB" id="A0A1B1N1R0"/>
<evidence type="ECO:0000313" key="1">
    <source>
        <dbReference type="EMBL" id="ANS75351.1"/>
    </source>
</evidence>
<organism evidence="1 2">
    <name type="scientific">Paenibacillus yonginensis</name>
    <dbReference type="NCBI Taxonomy" id="1462996"/>
    <lineage>
        <taxon>Bacteria</taxon>
        <taxon>Bacillati</taxon>
        <taxon>Bacillota</taxon>
        <taxon>Bacilli</taxon>
        <taxon>Bacillales</taxon>
        <taxon>Paenibacillaceae</taxon>
        <taxon>Paenibacillus</taxon>
    </lineage>
</organism>
<dbReference type="Gene3D" id="3.40.50.300">
    <property type="entry name" value="P-loop containing nucleotide triphosphate hydrolases"/>
    <property type="match status" value="1"/>
</dbReference>
<dbReference type="InterPro" id="IPR027417">
    <property type="entry name" value="P-loop_NTPase"/>
</dbReference>
<proteinExistence type="predicted"/>
<dbReference type="Proteomes" id="UP000092573">
    <property type="component" value="Chromosome"/>
</dbReference>
<reference evidence="1 2" key="1">
    <citation type="submission" date="2016-01" db="EMBL/GenBank/DDBJ databases">
        <title>Complete Genome Sequence of Paenibacillus yonginensis DCY84, a novel Plant Growth-Promoting Bacteria with Elicitation of Induced Systemic Resistance.</title>
        <authorList>
            <person name="Kim Y.J."/>
            <person name="Yang D.C."/>
            <person name="Sukweenadhi J."/>
        </authorList>
    </citation>
    <scope>NUCLEOTIDE SEQUENCE [LARGE SCALE GENOMIC DNA]</scope>
    <source>
        <strain evidence="1 2">DCY84</strain>
    </source>
</reference>
<name>A0A1B1N1R0_9BACL</name>
<evidence type="ECO:0008006" key="3">
    <source>
        <dbReference type="Google" id="ProtNLM"/>
    </source>
</evidence>
<dbReference type="KEGG" id="pyg:AWM70_12640"/>
<evidence type="ECO:0000313" key="2">
    <source>
        <dbReference type="Proteomes" id="UP000092573"/>
    </source>
</evidence>
<protein>
    <recommendedName>
        <fullName evidence="3">AAA domain-containing protein</fullName>
    </recommendedName>
</protein>
<dbReference type="STRING" id="1462996.AWM70_12640"/>
<accession>A0A1B1N1R0</accession>
<keyword evidence="2" id="KW-1185">Reference proteome</keyword>
<dbReference type="OrthoDB" id="2842408at2"/>